<feature type="transmembrane region" description="Helical" evidence="6">
    <location>
        <begin position="355"/>
        <end position="380"/>
    </location>
</feature>
<keyword evidence="4 6" id="KW-1133">Transmembrane helix</keyword>
<name>A0ABD1DTH2_CULPP</name>
<feature type="transmembrane region" description="Helical" evidence="6">
    <location>
        <begin position="484"/>
        <end position="505"/>
    </location>
</feature>
<dbReference type="GO" id="GO:0007165">
    <property type="term" value="P:signal transduction"/>
    <property type="evidence" value="ECO:0007669"/>
    <property type="project" value="UniProtKB-KW"/>
</dbReference>
<dbReference type="Pfam" id="PF08395">
    <property type="entry name" value="7tm_7"/>
    <property type="match status" value="1"/>
</dbReference>
<feature type="transmembrane region" description="Helical" evidence="6">
    <location>
        <begin position="229"/>
        <end position="251"/>
    </location>
</feature>
<evidence type="ECO:0000256" key="5">
    <source>
        <dbReference type="ARBA" id="ARBA00023136"/>
    </source>
</evidence>
<keyword evidence="5 6" id="KW-0472">Membrane</keyword>
<evidence type="ECO:0000256" key="4">
    <source>
        <dbReference type="ARBA" id="ARBA00022989"/>
    </source>
</evidence>
<gene>
    <name evidence="7" type="ORF">pipiens_019534</name>
</gene>
<dbReference type="GO" id="GO:0005886">
    <property type="term" value="C:plasma membrane"/>
    <property type="evidence" value="ECO:0007669"/>
    <property type="project" value="UniProtKB-SubCell"/>
</dbReference>
<dbReference type="InterPro" id="IPR013604">
    <property type="entry name" value="7TM_chemorcpt"/>
</dbReference>
<reference evidence="7 8" key="1">
    <citation type="submission" date="2024-05" db="EMBL/GenBank/DDBJ databases">
        <title>Culex pipiens pipiens assembly and annotation.</title>
        <authorList>
            <person name="Alout H."/>
            <person name="Durand T."/>
        </authorList>
    </citation>
    <scope>NUCLEOTIDE SEQUENCE [LARGE SCALE GENOMIC DNA]</scope>
    <source>
        <strain evidence="7">HA-2024</strain>
        <tissue evidence="7">Whole body</tissue>
    </source>
</reference>
<evidence type="ECO:0000313" key="8">
    <source>
        <dbReference type="Proteomes" id="UP001562425"/>
    </source>
</evidence>
<sequence>MDTFGSLRHPRLILNYMYLTCFRSDGDRVVMSRRRFRLSLVISVVSLLVSTFFNIYAKLVLSKEAVKNNSFSSVMAMKAVAMVVGNVLVIYESYRKRFTELRFLNELCQYERECSYRLDYHAKAGKATRLTDLILIQYLLMGSSQTMSWGARDPLQIGVRLSYMFKTISMSVFAVYFCHLSDSIARHVQMLRQGQFGEINGGNLRDYLERCQKLEDLIGLADRVYAKRIALYILEMFISLADVVVTTYLIFANNSTFNDLLFDLYNLHVLVQVWCLRRCFQTLNRKFIDALDSGEFNMIFEVLQLNDQLYTALRIFNGYYGLFMLGVCLVAFIRTSLATYLAMLALLERWDGGRVIFVIVLTVGSYTIFNCGIVYAIFYVCHTTIDEDSLFDLYNVHVFVQVWHMRGYFRLLNQKFRAALSARKHLEIVQTLQLSELLYAALRAFNRYYGLYMLEVTVVAFLRCSLSAYFITVKYHEGWFEVRLVCQLGLFAVWNSGMIYLIFAICHDTVREVI</sequence>
<evidence type="ECO:0000256" key="1">
    <source>
        <dbReference type="ARBA" id="ARBA00004651"/>
    </source>
</evidence>
<evidence type="ECO:0000256" key="6">
    <source>
        <dbReference type="RuleBase" id="RU363108"/>
    </source>
</evidence>
<feature type="transmembrane region" description="Helical" evidence="6">
    <location>
        <begin position="319"/>
        <end position="343"/>
    </location>
</feature>
<dbReference type="AlphaFoldDB" id="A0ABD1DTH2"/>
<evidence type="ECO:0000256" key="3">
    <source>
        <dbReference type="ARBA" id="ARBA00022692"/>
    </source>
</evidence>
<keyword evidence="3 6" id="KW-0812">Transmembrane</keyword>
<evidence type="ECO:0000313" key="7">
    <source>
        <dbReference type="EMBL" id="KAL1403053.1"/>
    </source>
</evidence>
<comment type="subcellular location">
    <subcellularLocation>
        <location evidence="1 6">Cell membrane</location>
        <topology evidence="1 6">Multi-pass membrane protein</topology>
    </subcellularLocation>
</comment>
<comment type="similarity">
    <text evidence="6">Belongs to the insect chemoreceptor superfamily. Gustatory receptor (GR) family.</text>
</comment>
<protein>
    <recommendedName>
        <fullName evidence="6">Gustatory receptor</fullName>
    </recommendedName>
</protein>
<dbReference type="EMBL" id="JBEHCU010002145">
    <property type="protein sequence ID" value="KAL1403053.1"/>
    <property type="molecule type" value="Genomic_DNA"/>
</dbReference>
<keyword evidence="8" id="KW-1185">Reference proteome</keyword>
<proteinExistence type="inferred from homology"/>
<accession>A0ABD1DTH2</accession>
<keyword evidence="6" id="KW-0675">Receptor</keyword>
<feature type="transmembrane region" description="Helical" evidence="6">
    <location>
        <begin position="38"/>
        <end position="59"/>
    </location>
</feature>
<feature type="transmembrane region" description="Helical" evidence="6">
    <location>
        <begin position="449"/>
        <end position="472"/>
    </location>
</feature>
<evidence type="ECO:0000256" key="2">
    <source>
        <dbReference type="ARBA" id="ARBA00022475"/>
    </source>
</evidence>
<comment type="function">
    <text evidence="6">Gustatory receptor which mediates acceptance or avoidance behavior, depending on its substrates.</text>
</comment>
<feature type="transmembrane region" description="Helical" evidence="6">
    <location>
        <begin position="71"/>
        <end position="91"/>
    </location>
</feature>
<keyword evidence="2 6" id="KW-1003">Cell membrane</keyword>
<dbReference type="Proteomes" id="UP001562425">
    <property type="component" value="Unassembled WGS sequence"/>
</dbReference>
<comment type="caution">
    <text evidence="7">The sequence shown here is derived from an EMBL/GenBank/DDBJ whole genome shotgun (WGS) entry which is preliminary data.</text>
</comment>
<keyword evidence="6" id="KW-0807">Transducer</keyword>
<organism evidence="7 8">
    <name type="scientific">Culex pipiens pipiens</name>
    <name type="common">Northern house mosquito</name>
    <dbReference type="NCBI Taxonomy" id="38569"/>
    <lineage>
        <taxon>Eukaryota</taxon>
        <taxon>Metazoa</taxon>
        <taxon>Ecdysozoa</taxon>
        <taxon>Arthropoda</taxon>
        <taxon>Hexapoda</taxon>
        <taxon>Insecta</taxon>
        <taxon>Pterygota</taxon>
        <taxon>Neoptera</taxon>
        <taxon>Endopterygota</taxon>
        <taxon>Diptera</taxon>
        <taxon>Nematocera</taxon>
        <taxon>Culicoidea</taxon>
        <taxon>Culicidae</taxon>
        <taxon>Culicinae</taxon>
        <taxon>Culicini</taxon>
        <taxon>Culex</taxon>
        <taxon>Culex</taxon>
    </lineage>
</organism>